<gene>
    <name evidence="2" type="ORF">EDD54_0663</name>
</gene>
<dbReference type="EMBL" id="SNXY01000006">
    <property type="protein sequence ID" value="TDP86780.1"/>
    <property type="molecule type" value="Genomic_DNA"/>
</dbReference>
<accession>A0A4R6RJW8</accession>
<evidence type="ECO:0000313" key="2">
    <source>
        <dbReference type="EMBL" id="TDP86780.1"/>
    </source>
</evidence>
<dbReference type="AlphaFoldDB" id="A0A4R6RJW8"/>
<evidence type="ECO:0000256" key="1">
    <source>
        <dbReference type="SAM" id="SignalP"/>
    </source>
</evidence>
<name>A0A4R6RJW8_9HYPH</name>
<feature type="signal peptide" evidence="1">
    <location>
        <begin position="1"/>
        <end position="22"/>
    </location>
</feature>
<keyword evidence="3" id="KW-1185">Reference proteome</keyword>
<sequence length="428" mass="45536">MLAKFFLPTLLLATALTGHSAAALEAGKVERVAETIGGVAVDTFRWYDSAGLVRSVSFKKQGSGNTGNGGYAIRMTYQYRDASGVKNVVAPAPAGGDGGFGYFVSHERYRDFADGSQDTIAGKIFHADDSPLGLGFPATIGTAVRQNGAVMAYAATIAYPRYGTVAQRPVNANGSDSPALPLTASAYARYLMPATQTWYFQSGRDYPLVRVQVNMSGLKPDQASFDVRAPYGVLAFDNGGNSAVGKVMWGDRKHFVTTTNPVTRNSSWTWNAANSGGRYVALIANGYEMGMFEPKPFASSSLRDGYADERGSTSATYRGGKGCEWQTQLLPCDWEWPYQSLQYSLPYDSNTTPTTGKKIAWGSSAFYGTGPGLKTVWDSPTTSQSFVGYPSGGILFYDVCVVLGRSTAAGLTKTAAGVGASLCSTFGL</sequence>
<evidence type="ECO:0000313" key="3">
    <source>
        <dbReference type="Proteomes" id="UP000294547"/>
    </source>
</evidence>
<dbReference type="RefSeq" id="WP_126536604.1">
    <property type="nucleotide sequence ID" value="NZ_BSPM01000008.1"/>
</dbReference>
<protein>
    <submittedName>
        <fullName evidence="2">Uncharacterized protein</fullName>
    </submittedName>
</protein>
<proteinExistence type="predicted"/>
<keyword evidence="1" id="KW-0732">Signal</keyword>
<feature type="chain" id="PRO_5020786053" evidence="1">
    <location>
        <begin position="23"/>
        <end position="428"/>
    </location>
</feature>
<dbReference type="Proteomes" id="UP000294547">
    <property type="component" value="Unassembled WGS sequence"/>
</dbReference>
<reference evidence="2 3" key="1">
    <citation type="submission" date="2019-03" db="EMBL/GenBank/DDBJ databases">
        <title>Genomic Encyclopedia of Type Strains, Phase IV (KMG-IV): sequencing the most valuable type-strain genomes for metagenomic binning, comparative biology and taxonomic classification.</title>
        <authorList>
            <person name="Goeker M."/>
        </authorList>
    </citation>
    <scope>NUCLEOTIDE SEQUENCE [LARGE SCALE GENOMIC DNA]</scope>
    <source>
        <strain evidence="2 3">DSM 102969</strain>
    </source>
</reference>
<organism evidence="2 3">
    <name type="scientific">Oharaeibacter diazotrophicus</name>
    <dbReference type="NCBI Taxonomy" id="1920512"/>
    <lineage>
        <taxon>Bacteria</taxon>
        <taxon>Pseudomonadati</taxon>
        <taxon>Pseudomonadota</taxon>
        <taxon>Alphaproteobacteria</taxon>
        <taxon>Hyphomicrobiales</taxon>
        <taxon>Pleomorphomonadaceae</taxon>
        <taxon>Oharaeibacter</taxon>
    </lineage>
</organism>
<comment type="caution">
    <text evidence="2">The sequence shown here is derived from an EMBL/GenBank/DDBJ whole genome shotgun (WGS) entry which is preliminary data.</text>
</comment>
<dbReference type="OrthoDB" id="8431581at2"/>